<name>A0A0F9RRS5_9ZZZZ</name>
<dbReference type="SUPFAM" id="SSF81301">
    <property type="entry name" value="Nucleotidyltransferase"/>
    <property type="match status" value="1"/>
</dbReference>
<feature type="non-terminal residue" evidence="8">
    <location>
        <position position="87"/>
    </location>
</feature>
<keyword evidence="4" id="KW-0548">Nucleotidyltransferase</keyword>
<dbReference type="Gene3D" id="3.30.460.10">
    <property type="entry name" value="Beta Polymerase, domain 2"/>
    <property type="match status" value="1"/>
</dbReference>
<reference evidence="8" key="1">
    <citation type="journal article" date="2015" name="Nature">
        <title>Complex archaea that bridge the gap between prokaryotes and eukaryotes.</title>
        <authorList>
            <person name="Spang A."/>
            <person name="Saw J.H."/>
            <person name="Jorgensen S.L."/>
            <person name="Zaremba-Niedzwiedzka K."/>
            <person name="Martijn J."/>
            <person name="Lind A.E."/>
            <person name="van Eijk R."/>
            <person name="Schleper C."/>
            <person name="Guy L."/>
            <person name="Ettema T.J."/>
        </authorList>
    </citation>
    <scope>NUCLEOTIDE SEQUENCE</scope>
</reference>
<dbReference type="InterPro" id="IPR002646">
    <property type="entry name" value="PolA_pol_head_dom"/>
</dbReference>
<evidence type="ECO:0000256" key="1">
    <source>
        <dbReference type="ARBA" id="ARBA00001946"/>
    </source>
</evidence>
<comment type="caution">
    <text evidence="8">The sequence shown here is derived from an EMBL/GenBank/DDBJ whole genome shotgun (WGS) entry which is preliminary data.</text>
</comment>
<proteinExistence type="predicted"/>
<evidence type="ECO:0000256" key="4">
    <source>
        <dbReference type="ARBA" id="ARBA00022695"/>
    </source>
</evidence>
<evidence type="ECO:0000256" key="6">
    <source>
        <dbReference type="ARBA" id="ARBA00022842"/>
    </source>
</evidence>
<evidence type="ECO:0000256" key="5">
    <source>
        <dbReference type="ARBA" id="ARBA00022723"/>
    </source>
</evidence>
<protein>
    <recommendedName>
        <fullName evidence="7">Poly A polymerase head domain-containing protein</fullName>
    </recommendedName>
</protein>
<evidence type="ECO:0000313" key="8">
    <source>
        <dbReference type="EMBL" id="KKN20033.1"/>
    </source>
</evidence>
<keyword evidence="6" id="KW-0460">Magnesium</keyword>
<evidence type="ECO:0000259" key="7">
    <source>
        <dbReference type="Pfam" id="PF01743"/>
    </source>
</evidence>
<dbReference type="PANTHER" id="PTHR46173">
    <property type="entry name" value="CCA TRNA NUCLEOTIDYLTRANSFERASE 1, MITOCHONDRIAL"/>
    <property type="match status" value="1"/>
</dbReference>
<accession>A0A0F9RRS5</accession>
<dbReference type="PANTHER" id="PTHR46173:SF1">
    <property type="entry name" value="CCA TRNA NUCLEOTIDYLTRANSFERASE 1, MITOCHONDRIAL"/>
    <property type="match status" value="1"/>
</dbReference>
<dbReference type="GO" id="GO:0000049">
    <property type="term" value="F:tRNA binding"/>
    <property type="evidence" value="ECO:0007669"/>
    <property type="project" value="TreeGrafter"/>
</dbReference>
<dbReference type="EMBL" id="LAZR01003278">
    <property type="protein sequence ID" value="KKN20033.1"/>
    <property type="molecule type" value="Genomic_DNA"/>
</dbReference>
<feature type="domain" description="Poly A polymerase head" evidence="7">
    <location>
        <begin position="30"/>
        <end position="85"/>
    </location>
</feature>
<dbReference type="GO" id="GO:0016779">
    <property type="term" value="F:nucleotidyltransferase activity"/>
    <property type="evidence" value="ECO:0007669"/>
    <property type="project" value="UniProtKB-KW"/>
</dbReference>
<keyword evidence="3" id="KW-0819">tRNA processing</keyword>
<dbReference type="InterPro" id="IPR050264">
    <property type="entry name" value="Bact_CCA-adding_enz_type3_sf"/>
</dbReference>
<sequence length="87" mass="9736">MSVQVRFANILKKPIIQDLSRLFSSAGKNIYLVGGSVRDCFIDQAQDDLDFTTEALPDEIENIVKDWADEIWLIGKEYGTIGLSKDG</sequence>
<keyword evidence="2" id="KW-0808">Transferase</keyword>
<dbReference type="GO" id="GO:0046872">
    <property type="term" value="F:metal ion binding"/>
    <property type="evidence" value="ECO:0007669"/>
    <property type="project" value="UniProtKB-KW"/>
</dbReference>
<dbReference type="AlphaFoldDB" id="A0A0F9RRS5"/>
<keyword evidence="5" id="KW-0479">Metal-binding</keyword>
<dbReference type="InterPro" id="IPR043519">
    <property type="entry name" value="NT_sf"/>
</dbReference>
<evidence type="ECO:0000256" key="2">
    <source>
        <dbReference type="ARBA" id="ARBA00022679"/>
    </source>
</evidence>
<gene>
    <name evidence="8" type="ORF">LCGC14_0939660</name>
</gene>
<organism evidence="8">
    <name type="scientific">marine sediment metagenome</name>
    <dbReference type="NCBI Taxonomy" id="412755"/>
    <lineage>
        <taxon>unclassified sequences</taxon>
        <taxon>metagenomes</taxon>
        <taxon>ecological metagenomes</taxon>
    </lineage>
</organism>
<evidence type="ECO:0000256" key="3">
    <source>
        <dbReference type="ARBA" id="ARBA00022694"/>
    </source>
</evidence>
<dbReference type="Pfam" id="PF01743">
    <property type="entry name" value="PolyA_pol"/>
    <property type="match status" value="1"/>
</dbReference>
<comment type="cofactor">
    <cofactor evidence="1">
        <name>Mg(2+)</name>
        <dbReference type="ChEBI" id="CHEBI:18420"/>
    </cofactor>
</comment>
<dbReference type="GO" id="GO:0008033">
    <property type="term" value="P:tRNA processing"/>
    <property type="evidence" value="ECO:0007669"/>
    <property type="project" value="UniProtKB-KW"/>
</dbReference>